<dbReference type="EMBL" id="JARQWQ010000085">
    <property type="protein sequence ID" value="KAK2552629.1"/>
    <property type="molecule type" value="Genomic_DNA"/>
</dbReference>
<dbReference type="AlphaFoldDB" id="A0AAD9Q0U1"/>
<reference evidence="1" key="2">
    <citation type="journal article" date="2023" name="Science">
        <title>Genomic signatures of disease resistance in endangered staghorn corals.</title>
        <authorList>
            <person name="Vollmer S.V."/>
            <person name="Selwyn J.D."/>
            <person name="Despard B.A."/>
            <person name="Roesel C.L."/>
        </authorList>
    </citation>
    <scope>NUCLEOTIDE SEQUENCE</scope>
    <source>
        <strain evidence="1">K2</strain>
    </source>
</reference>
<comment type="caution">
    <text evidence="1">The sequence shown here is derived from an EMBL/GenBank/DDBJ whole genome shotgun (WGS) entry which is preliminary data.</text>
</comment>
<protein>
    <submittedName>
        <fullName evidence="1">Uncharacterized protein</fullName>
    </submittedName>
</protein>
<evidence type="ECO:0000313" key="1">
    <source>
        <dbReference type="EMBL" id="KAK2552629.1"/>
    </source>
</evidence>
<sequence>MMGREIRTLLPSLESNLSEVLPNHDTVIRKDEKTKTTYRENFDKRHGASALPELQPRDSVCVKLDQQKGWKTQEESLQRVLLLDLTLSRRLRNIRRLKLVPDTDRFTKPVE</sequence>
<accession>A0AAD9Q0U1</accession>
<gene>
    <name evidence="1" type="ORF">P5673_026291</name>
</gene>
<keyword evidence="2" id="KW-1185">Reference proteome</keyword>
<proteinExistence type="predicted"/>
<evidence type="ECO:0000313" key="2">
    <source>
        <dbReference type="Proteomes" id="UP001249851"/>
    </source>
</evidence>
<name>A0AAD9Q0U1_ACRCE</name>
<reference evidence="1" key="1">
    <citation type="journal article" date="2023" name="G3 (Bethesda)">
        <title>Whole genome assembly and annotation of the endangered Caribbean coral Acropora cervicornis.</title>
        <authorList>
            <person name="Selwyn J.D."/>
            <person name="Vollmer S.V."/>
        </authorList>
    </citation>
    <scope>NUCLEOTIDE SEQUENCE</scope>
    <source>
        <strain evidence="1">K2</strain>
    </source>
</reference>
<dbReference type="Proteomes" id="UP001249851">
    <property type="component" value="Unassembled WGS sequence"/>
</dbReference>
<organism evidence="1 2">
    <name type="scientific">Acropora cervicornis</name>
    <name type="common">Staghorn coral</name>
    <dbReference type="NCBI Taxonomy" id="6130"/>
    <lineage>
        <taxon>Eukaryota</taxon>
        <taxon>Metazoa</taxon>
        <taxon>Cnidaria</taxon>
        <taxon>Anthozoa</taxon>
        <taxon>Hexacorallia</taxon>
        <taxon>Scleractinia</taxon>
        <taxon>Astrocoeniina</taxon>
        <taxon>Acroporidae</taxon>
        <taxon>Acropora</taxon>
    </lineage>
</organism>